<feature type="transmembrane region" description="Helical" evidence="1">
    <location>
        <begin position="66"/>
        <end position="91"/>
    </location>
</feature>
<sequence>MVFLMFGTLFLWLGQSLVVFDVVFIVVGLPSIVSLFVMVFKIYFWCSDLYAFFYSSRTFADFVSSLFPSLFSHLFAAFIASMVALPFTMFATSGLENVFVRVCYVGLEGYFWSQVCGVSLLELWSLLSSALWFCTCMVV</sequence>
<keyword evidence="3" id="KW-1185">Reference proteome</keyword>
<dbReference type="EMBL" id="JAGKQM010000014">
    <property type="protein sequence ID" value="KAH0883350.1"/>
    <property type="molecule type" value="Genomic_DNA"/>
</dbReference>
<protein>
    <submittedName>
        <fullName evidence="2">Uncharacterized protein</fullName>
    </submittedName>
</protein>
<evidence type="ECO:0000313" key="3">
    <source>
        <dbReference type="Proteomes" id="UP000824890"/>
    </source>
</evidence>
<evidence type="ECO:0000256" key="1">
    <source>
        <dbReference type="SAM" id="Phobius"/>
    </source>
</evidence>
<name>A0ABQ7ZSY6_BRANA</name>
<dbReference type="Proteomes" id="UP000824890">
    <property type="component" value="Unassembled WGS sequence"/>
</dbReference>
<feature type="transmembrane region" description="Helical" evidence="1">
    <location>
        <begin position="31"/>
        <end position="54"/>
    </location>
</feature>
<accession>A0ABQ7ZSY6</accession>
<feature type="non-terminal residue" evidence="2">
    <location>
        <position position="139"/>
    </location>
</feature>
<gene>
    <name evidence="2" type="ORF">HID58_059446</name>
</gene>
<feature type="transmembrane region" description="Helical" evidence="1">
    <location>
        <begin position="111"/>
        <end position="134"/>
    </location>
</feature>
<organism evidence="2 3">
    <name type="scientific">Brassica napus</name>
    <name type="common">Rape</name>
    <dbReference type="NCBI Taxonomy" id="3708"/>
    <lineage>
        <taxon>Eukaryota</taxon>
        <taxon>Viridiplantae</taxon>
        <taxon>Streptophyta</taxon>
        <taxon>Embryophyta</taxon>
        <taxon>Tracheophyta</taxon>
        <taxon>Spermatophyta</taxon>
        <taxon>Magnoliopsida</taxon>
        <taxon>eudicotyledons</taxon>
        <taxon>Gunneridae</taxon>
        <taxon>Pentapetalae</taxon>
        <taxon>rosids</taxon>
        <taxon>malvids</taxon>
        <taxon>Brassicales</taxon>
        <taxon>Brassicaceae</taxon>
        <taxon>Brassiceae</taxon>
        <taxon>Brassica</taxon>
    </lineage>
</organism>
<keyword evidence="1" id="KW-1133">Transmembrane helix</keyword>
<evidence type="ECO:0000313" key="2">
    <source>
        <dbReference type="EMBL" id="KAH0883350.1"/>
    </source>
</evidence>
<reference evidence="2 3" key="1">
    <citation type="submission" date="2021-05" db="EMBL/GenBank/DDBJ databases">
        <title>Genome Assembly of Synthetic Allotetraploid Brassica napus Reveals Homoeologous Exchanges between Subgenomes.</title>
        <authorList>
            <person name="Davis J.T."/>
        </authorList>
    </citation>
    <scope>NUCLEOTIDE SEQUENCE [LARGE SCALE GENOMIC DNA]</scope>
    <source>
        <strain evidence="3">cv. Da-Ae</strain>
        <tissue evidence="2">Seedling</tissue>
    </source>
</reference>
<proteinExistence type="predicted"/>
<comment type="caution">
    <text evidence="2">The sequence shown here is derived from an EMBL/GenBank/DDBJ whole genome shotgun (WGS) entry which is preliminary data.</text>
</comment>
<keyword evidence="1" id="KW-0472">Membrane</keyword>
<keyword evidence="1" id="KW-0812">Transmembrane</keyword>